<dbReference type="PANTHER" id="PTHR43280">
    <property type="entry name" value="ARAC-FAMILY TRANSCRIPTIONAL REGULATOR"/>
    <property type="match status" value="1"/>
</dbReference>
<dbReference type="OrthoDB" id="9779074at2"/>
<dbReference type="SUPFAM" id="SSF46689">
    <property type="entry name" value="Homeodomain-like"/>
    <property type="match status" value="2"/>
</dbReference>
<evidence type="ECO:0000256" key="1">
    <source>
        <dbReference type="ARBA" id="ARBA00023015"/>
    </source>
</evidence>
<dbReference type="GO" id="GO:0003700">
    <property type="term" value="F:DNA-binding transcription factor activity"/>
    <property type="evidence" value="ECO:0007669"/>
    <property type="project" value="InterPro"/>
</dbReference>
<evidence type="ECO:0000259" key="4">
    <source>
        <dbReference type="PROSITE" id="PS01124"/>
    </source>
</evidence>
<organism evidence="5 6">
    <name type="scientific">Maribacter algarum</name>
    <name type="common">ex Zhang et al. 2020</name>
    <dbReference type="NCBI Taxonomy" id="2578118"/>
    <lineage>
        <taxon>Bacteria</taxon>
        <taxon>Pseudomonadati</taxon>
        <taxon>Bacteroidota</taxon>
        <taxon>Flavobacteriia</taxon>
        <taxon>Flavobacteriales</taxon>
        <taxon>Flavobacteriaceae</taxon>
        <taxon>Maribacter</taxon>
    </lineage>
</organism>
<evidence type="ECO:0000313" key="6">
    <source>
        <dbReference type="Proteomes" id="UP000310314"/>
    </source>
</evidence>
<dbReference type="SMART" id="SM00342">
    <property type="entry name" value="HTH_ARAC"/>
    <property type="match status" value="1"/>
</dbReference>
<dbReference type="RefSeq" id="WP_138659872.1">
    <property type="nucleotide sequence ID" value="NZ_VATY01000005.1"/>
</dbReference>
<dbReference type="InterPro" id="IPR018062">
    <property type="entry name" value="HTH_AraC-typ_CS"/>
</dbReference>
<dbReference type="Gene3D" id="1.10.10.60">
    <property type="entry name" value="Homeodomain-like"/>
    <property type="match status" value="2"/>
</dbReference>
<dbReference type="PROSITE" id="PS00041">
    <property type="entry name" value="HTH_ARAC_FAMILY_1"/>
    <property type="match status" value="1"/>
</dbReference>
<dbReference type="Gene3D" id="2.60.120.10">
    <property type="entry name" value="Jelly Rolls"/>
    <property type="match status" value="1"/>
</dbReference>
<dbReference type="InterPro" id="IPR018060">
    <property type="entry name" value="HTH_AraC"/>
</dbReference>
<accession>A0A5S3PH02</accession>
<feature type="domain" description="HTH araC/xylS-type" evidence="4">
    <location>
        <begin position="184"/>
        <end position="282"/>
    </location>
</feature>
<keyword evidence="6" id="KW-1185">Reference proteome</keyword>
<dbReference type="EMBL" id="VATY01000005">
    <property type="protein sequence ID" value="TMM53413.1"/>
    <property type="molecule type" value="Genomic_DNA"/>
</dbReference>
<gene>
    <name evidence="5" type="ORF">FEE95_20350</name>
</gene>
<dbReference type="AlphaFoldDB" id="A0A5S3PH02"/>
<dbReference type="PANTHER" id="PTHR43280:SF27">
    <property type="entry name" value="TRANSCRIPTIONAL REGULATOR MTLR"/>
    <property type="match status" value="1"/>
</dbReference>
<dbReference type="Proteomes" id="UP000310314">
    <property type="component" value="Unassembled WGS sequence"/>
</dbReference>
<dbReference type="SUPFAM" id="SSF51182">
    <property type="entry name" value="RmlC-like cupins"/>
    <property type="match status" value="1"/>
</dbReference>
<protein>
    <submittedName>
        <fullName evidence="5">AraC family transcriptional regulator</fullName>
    </submittedName>
</protein>
<dbReference type="PROSITE" id="PS01124">
    <property type="entry name" value="HTH_ARAC_FAMILY_2"/>
    <property type="match status" value="1"/>
</dbReference>
<comment type="caution">
    <text evidence="5">The sequence shown here is derived from an EMBL/GenBank/DDBJ whole genome shotgun (WGS) entry which is preliminary data.</text>
</comment>
<keyword evidence="1" id="KW-0805">Transcription regulation</keyword>
<dbReference type="InterPro" id="IPR014710">
    <property type="entry name" value="RmlC-like_jellyroll"/>
</dbReference>
<dbReference type="Pfam" id="PF12833">
    <property type="entry name" value="HTH_18"/>
    <property type="match status" value="1"/>
</dbReference>
<dbReference type="InterPro" id="IPR011051">
    <property type="entry name" value="RmlC_Cupin_sf"/>
</dbReference>
<keyword evidence="3" id="KW-0804">Transcription</keyword>
<evidence type="ECO:0000313" key="5">
    <source>
        <dbReference type="EMBL" id="TMM53413.1"/>
    </source>
</evidence>
<keyword evidence="2" id="KW-0238">DNA-binding</keyword>
<proteinExistence type="predicted"/>
<sequence>MKLQFKSSEQDSLSSIVARRVHRPYVGGDWHFHKEFELIYFLKGHGMRIVGDHISNFQKGELVLVGEWLPHLWRNDEDVTDDEVVDFIVVKFPKILGGIDLFSLPELTHIKALLKESNQGILFSGKTQALVHDSLLKLSTASSSEKLISFLGILQTLSKSRDHKILSGPNFSIPKELAGENRLHKVINYISANYSQNISLEEISKIAAMTPPAFCRFFKTRTNKTFSLFLNEVRISKACQLLINGEAPIKQICYDVGFSSLTNFNRTFKNFKDTSPSSFRDRYSSFRQQNIELVS</sequence>
<evidence type="ECO:0000256" key="2">
    <source>
        <dbReference type="ARBA" id="ARBA00023125"/>
    </source>
</evidence>
<dbReference type="GO" id="GO:0043565">
    <property type="term" value="F:sequence-specific DNA binding"/>
    <property type="evidence" value="ECO:0007669"/>
    <property type="project" value="InterPro"/>
</dbReference>
<name>A0A5S3PH02_9FLAO</name>
<dbReference type="InterPro" id="IPR009057">
    <property type="entry name" value="Homeodomain-like_sf"/>
</dbReference>
<reference evidence="5 6" key="1">
    <citation type="submission" date="2019-05" db="EMBL/GenBank/DDBJ databases">
        <authorList>
            <person name="Zhang J.-Y."/>
            <person name="Feg X."/>
            <person name="Du Z.-J."/>
        </authorList>
    </citation>
    <scope>NUCLEOTIDE SEQUENCE [LARGE SCALE GENOMIC DNA]</scope>
    <source>
        <strain evidence="5 6">RZ26</strain>
    </source>
</reference>
<evidence type="ECO:0000256" key="3">
    <source>
        <dbReference type="ARBA" id="ARBA00023163"/>
    </source>
</evidence>